<dbReference type="GO" id="GO:0071035">
    <property type="term" value="P:nuclear polyadenylation-dependent rRNA catabolic process"/>
    <property type="evidence" value="ECO:0007669"/>
    <property type="project" value="TreeGrafter"/>
</dbReference>
<proteinExistence type="predicted"/>
<dbReference type="EMBL" id="KN760379">
    <property type="protein sequence ID" value="KIH48352.1"/>
    <property type="molecule type" value="Genomic_DNA"/>
</dbReference>
<dbReference type="Gene3D" id="2.40.50.100">
    <property type="match status" value="1"/>
</dbReference>
<evidence type="ECO:0000313" key="2">
    <source>
        <dbReference type="EMBL" id="KIH48352.1"/>
    </source>
</evidence>
<reference evidence="2 3" key="1">
    <citation type="submission" date="2013-12" db="EMBL/GenBank/DDBJ databases">
        <title>Draft genome of the parsitic nematode Ancylostoma duodenale.</title>
        <authorList>
            <person name="Mitreva M."/>
        </authorList>
    </citation>
    <scope>NUCLEOTIDE SEQUENCE [LARGE SCALE GENOMIC DNA]</scope>
    <source>
        <strain evidence="2 3">Zhejiang</strain>
    </source>
</reference>
<dbReference type="GO" id="GO:0000177">
    <property type="term" value="C:cytoplasmic exosome (RNase complex)"/>
    <property type="evidence" value="ECO:0007669"/>
    <property type="project" value="TreeGrafter"/>
</dbReference>
<dbReference type="PANTHER" id="PTHR21321">
    <property type="entry name" value="PNAS-3 RELATED"/>
    <property type="match status" value="1"/>
</dbReference>
<feature type="non-terminal residue" evidence="2">
    <location>
        <position position="151"/>
    </location>
</feature>
<dbReference type="GO" id="GO:0000176">
    <property type="term" value="C:nuclear exosome (RNase complex)"/>
    <property type="evidence" value="ECO:0007669"/>
    <property type="project" value="TreeGrafter"/>
</dbReference>
<dbReference type="InterPro" id="IPR026699">
    <property type="entry name" value="Exosome_RNA_bind1/RRP40/RRP4"/>
</dbReference>
<dbReference type="GO" id="GO:0071034">
    <property type="term" value="P:CUT catabolic process"/>
    <property type="evidence" value="ECO:0007669"/>
    <property type="project" value="TreeGrafter"/>
</dbReference>
<dbReference type="Pfam" id="PF21266">
    <property type="entry name" value="S1_RRP4"/>
    <property type="match status" value="1"/>
</dbReference>
<dbReference type="GO" id="GO:0071051">
    <property type="term" value="P:poly(A)-dependent snoRNA 3'-end processing"/>
    <property type="evidence" value="ECO:0007669"/>
    <property type="project" value="TreeGrafter"/>
</dbReference>
<dbReference type="OrthoDB" id="1650at2759"/>
<dbReference type="AlphaFoldDB" id="A0A0C2CEX9"/>
<dbReference type="GO" id="GO:0071038">
    <property type="term" value="P:TRAMP-dependent tRNA surveillance pathway"/>
    <property type="evidence" value="ECO:0007669"/>
    <property type="project" value="TreeGrafter"/>
</dbReference>
<dbReference type="PANTHER" id="PTHR21321:SF4">
    <property type="entry name" value="EXOSOME COMPLEX COMPONENT RRP4"/>
    <property type="match status" value="1"/>
</dbReference>
<dbReference type="GO" id="GO:0000467">
    <property type="term" value="P:exonucleolytic trimming to generate mature 3'-end of 5.8S rRNA from tricistronic rRNA transcript (SSU-rRNA, 5.8S rRNA, LSU-rRNA)"/>
    <property type="evidence" value="ECO:0007669"/>
    <property type="project" value="TreeGrafter"/>
</dbReference>
<sequence>GSRMSFIVTAPPPARRQRTIDKSCNSRMYIVHCGKIICTDRGALSGPGTGITGDGLLATVSGMKKQFNRFYAVQPYKSKYVPKIGDVVIGRVVKVQKALWRLDVNHRLSANFRLANMNLPGGELRRKDSWDELSMVQSLSIGDLAVAELQQ</sequence>
<dbReference type="SUPFAM" id="SSF50249">
    <property type="entry name" value="Nucleic acid-binding proteins"/>
    <property type="match status" value="1"/>
</dbReference>
<organism evidence="2 3">
    <name type="scientific">Ancylostoma duodenale</name>
    <dbReference type="NCBI Taxonomy" id="51022"/>
    <lineage>
        <taxon>Eukaryota</taxon>
        <taxon>Metazoa</taxon>
        <taxon>Ecdysozoa</taxon>
        <taxon>Nematoda</taxon>
        <taxon>Chromadorea</taxon>
        <taxon>Rhabditida</taxon>
        <taxon>Rhabditina</taxon>
        <taxon>Rhabditomorpha</taxon>
        <taxon>Strongyloidea</taxon>
        <taxon>Ancylostomatidae</taxon>
        <taxon>Ancylostomatinae</taxon>
        <taxon>Ancylostoma</taxon>
    </lineage>
</organism>
<dbReference type="GO" id="GO:0034475">
    <property type="term" value="P:U4 snRNA 3'-end processing"/>
    <property type="evidence" value="ECO:0007669"/>
    <property type="project" value="TreeGrafter"/>
</dbReference>
<evidence type="ECO:0000313" key="3">
    <source>
        <dbReference type="Proteomes" id="UP000054047"/>
    </source>
</evidence>
<feature type="non-terminal residue" evidence="2">
    <location>
        <position position="1"/>
    </location>
</feature>
<keyword evidence="3" id="KW-1185">Reference proteome</keyword>
<dbReference type="Gene3D" id="2.40.50.140">
    <property type="entry name" value="Nucleic acid-binding proteins"/>
    <property type="match status" value="1"/>
</dbReference>
<dbReference type="InterPro" id="IPR012340">
    <property type="entry name" value="NA-bd_OB-fold"/>
</dbReference>
<dbReference type="InterPro" id="IPR048565">
    <property type="entry name" value="S1_RRP4"/>
</dbReference>
<gene>
    <name evidence="2" type="ORF">ANCDUO_21580</name>
</gene>
<protein>
    <recommendedName>
        <fullName evidence="1">RRP4 S1 domain-containing protein</fullName>
    </recommendedName>
</protein>
<dbReference type="Proteomes" id="UP000054047">
    <property type="component" value="Unassembled WGS sequence"/>
</dbReference>
<accession>A0A0C2CEX9</accession>
<feature type="domain" description="RRP4 S1" evidence="1">
    <location>
        <begin position="79"/>
        <end position="151"/>
    </location>
</feature>
<dbReference type="GO" id="GO:0003723">
    <property type="term" value="F:RNA binding"/>
    <property type="evidence" value="ECO:0007669"/>
    <property type="project" value="InterPro"/>
</dbReference>
<name>A0A0C2CEX9_9BILA</name>
<evidence type="ECO:0000259" key="1">
    <source>
        <dbReference type="Pfam" id="PF21266"/>
    </source>
</evidence>